<protein>
    <submittedName>
        <fullName evidence="1">Uncharacterized protein</fullName>
    </submittedName>
</protein>
<accession>A0A6H0X576</accession>
<organism evidence="1 2">
    <name type="scientific">Staphylococcus phage Twort (strain DSM 17442 / HER 48)</name>
    <name type="common">Bacteriophage Twort</name>
    <dbReference type="NCBI Taxonomy" id="2908167"/>
    <lineage>
        <taxon>Viruses</taxon>
        <taxon>Duplodnaviria</taxon>
        <taxon>Heunggongvirae</taxon>
        <taxon>Uroviricota</taxon>
        <taxon>Caudoviricetes</taxon>
        <taxon>Herelleviridae</taxon>
        <taxon>Twortvirinae</taxon>
        <taxon>Twortvirus</taxon>
        <taxon>Twortvirus twort</taxon>
    </lineage>
</organism>
<gene>
    <name evidence="1" type="ORF">TwortDSMZ_061</name>
</gene>
<dbReference type="KEGG" id="vg:5130429"/>
<proteinExistence type="predicted"/>
<reference evidence="1 2" key="1">
    <citation type="submission" date="2020-03" db="EMBL/GenBank/DDBJ databases">
        <title>Variable regions in the genome of staphylococcal bacteriophage Twort.</title>
        <authorList>
            <person name="Glowacka-Rutkowska A."/>
            <person name="Gawor J."/>
            <person name="Lobocka M."/>
        </authorList>
    </citation>
    <scope>NUCLEOTIDE SEQUENCE [LARGE SCALE GENOMIC DNA]</scope>
</reference>
<evidence type="ECO:0000313" key="1">
    <source>
        <dbReference type="EMBL" id="QIW89066.1"/>
    </source>
</evidence>
<dbReference type="RefSeq" id="YP_238707.1">
    <property type="nucleotide sequence ID" value="NC_007021.1"/>
</dbReference>
<dbReference type="Proteomes" id="UP000503318">
    <property type="component" value="Segment"/>
</dbReference>
<evidence type="ECO:0000313" key="2">
    <source>
        <dbReference type="Proteomes" id="UP000503318"/>
    </source>
</evidence>
<name>A0A6H0X576_BPTWO</name>
<dbReference type="EMBL" id="MT151386">
    <property type="protein sequence ID" value="QIW89066.1"/>
    <property type="molecule type" value="Genomic_DNA"/>
</dbReference>
<organismHost>
    <name type="scientific">Twortvirus twort</name>
    <dbReference type="NCBI Taxonomy" id="55510"/>
</organismHost>
<sequence>MVTFTNFQEFYSTSLTNIRFILVYHKLVINAIKNYLTQ</sequence>